<evidence type="ECO:0000259" key="1">
    <source>
        <dbReference type="Pfam" id="PF21588"/>
    </source>
</evidence>
<dbReference type="GO" id="GO:0016197">
    <property type="term" value="P:endosomal transport"/>
    <property type="evidence" value="ECO:0007669"/>
    <property type="project" value="InterPro"/>
</dbReference>
<dbReference type="InterPro" id="IPR038741">
    <property type="entry name" value="AP5B1"/>
</dbReference>
<dbReference type="PANTHER" id="PTHR34033:SF1">
    <property type="entry name" value="AP-5 COMPLEX SUBUNIT BETA-1"/>
    <property type="match status" value="1"/>
</dbReference>
<keyword evidence="4" id="KW-1185">Reference proteome</keyword>
<dbReference type="PANTHER" id="PTHR34033">
    <property type="entry name" value="AP-5 COMPLEX SUBUNIT BETA-1"/>
    <property type="match status" value="1"/>
</dbReference>
<dbReference type="SUPFAM" id="SSF48371">
    <property type="entry name" value="ARM repeat"/>
    <property type="match status" value="1"/>
</dbReference>
<gene>
    <name evidence="3" type="ORF">LTRI10_LOCUS22640</name>
</gene>
<reference evidence="3 4" key="1">
    <citation type="submission" date="2024-04" db="EMBL/GenBank/DDBJ databases">
        <authorList>
            <person name="Fracassetti M."/>
        </authorList>
    </citation>
    <scope>NUCLEOTIDE SEQUENCE [LARGE SCALE GENOMIC DNA]</scope>
</reference>
<evidence type="ECO:0000313" key="4">
    <source>
        <dbReference type="Proteomes" id="UP001497516"/>
    </source>
</evidence>
<feature type="domain" description="AP5B1 C-terminal" evidence="2">
    <location>
        <begin position="1094"/>
        <end position="1139"/>
    </location>
</feature>
<name>A0AAV2E6R1_9ROSI</name>
<evidence type="ECO:0000259" key="2">
    <source>
        <dbReference type="Pfam" id="PF21590"/>
    </source>
</evidence>
<dbReference type="Pfam" id="PF21590">
    <property type="entry name" value="AP5B1_C"/>
    <property type="match status" value="1"/>
</dbReference>
<dbReference type="GO" id="GO:0030119">
    <property type="term" value="C:AP-type membrane coat adaptor complex"/>
    <property type="evidence" value="ECO:0007669"/>
    <property type="project" value="TreeGrafter"/>
</dbReference>
<protein>
    <recommendedName>
        <fullName evidence="5">AP-5 complex subunit beta-1</fullName>
    </recommendedName>
</protein>
<dbReference type="InterPro" id="IPR048981">
    <property type="entry name" value="AP5B1_C"/>
</dbReference>
<organism evidence="3 4">
    <name type="scientific">Linum trigynum</name>
    <dbReference type="NCBI Taxonomy" id="586398"/>
    <lineage>
        <taxon>Eukaryota</taxon>
        <taxon>Viridiplantae</taxon>
        <taxon>Streptophyta</taxon>
        <taxon>Embryophyta</taxon>
        <taxon>Tracheophyta</taxon>
        <taxon>Spermatophyta</taxon>
        <taxon>Magnoliopsida</taxon>
        <taxon>eudicotyledons</taxon>
        <taxon>Gunneridae</taxon>
        <taxon>Pentapetalae</taxon>
        <taxon>rosids</taxon>
        <taxon>fabids</taxon>
        <taxon>Malpighiales</taxon>
        <taxon>Linaceae</taxon>
        <taxon>Linum</taxon>
    </lineage>
</organism>
<proteinExistence type="predicted"/>
<dbReference type="Proteomes" id="UP001497516">
    <property type="component" value="Chromosome 4"/>
</dbReference>
<evidence type="ECO:0000313" key="3">
    <source>
        <dbReference type="EMBL" id="CAL1381250.1"/>
    </source>
</evidence>
<sequence length="1143" mass="127984">MTDDKGQPPPAKPLTPQDWELLIDDFQNGGPLFQKWNSDHHHPNLIHALLDHCLSSLLKKDFPLKLPLLILLEELCETFFTQELQLDRLLELLRSVVQAPLDGITMTFALKEQFMVSVTSIFISVDALDRFPPRQTESLVELLLTVINRPNHGVDRQTRAIASECLRELEKCYPCLLSSIVGHLWSLCQSERTHACQCYMLLFAVVVYNIVDRRLNVSITNTSVPLVPFNVPQAVSGSDSSYINNKEVSSGLNFKELRKAMAFLLESPQVLFTPCGMMEFLSLIMPLSLALELQPSMLKVQFLGMIYSFDPLLCHVVLVMYSHFMDAFDGQEEEIVGRLLLISKETQHYLIFRLLALQWSLGFLSRLVFSKGMQKYRSVIDMGKKFHPDLFDPLALKALRLDMLAFWSICLDNSKTEIGSDEKLGPGTSVVKLFEMGLVSVSSFRWLPPSSSETAVAFRSFHKFLIGVWSPGDVYPSESTMTRESRAFGSLQGMLVDMTLGYPKLVPVIASFVDRLLACESHHYLGELLLQKTDQCLLPKLRIDYKLVSYFPIFDRIAENKTIPPCGLLDVLIKFVMFLVEKHGPDSGLKSWSRGSNILCICRTMLMHHNSSRLFLGLSHLLAFTCLYFPDLEVRDNARIYLRMLICIPGLKLRSILSFGDKLLSLAPSPLSNSFFSVQSPRHHPTIKQCQNISSYIHLERTIPLLVRQSWSLSLSPLGFGGMKPDFLLGSTTDGVPAASRENDSVVVISSSLSESTSSTINSSQETLRVMDAKISEILGTLRRHFSCIPDYRYMSGLKVRIPCSLRFEAKTFNRIWGGNDSSTNLPALYATLLKFSSTAPYGSIPSFRLPFLQGKPSRREPIPSDYTALDIVPAGESSYPEDEKSFCAPVSIDLEPREPTPGLVDVFVEANTEDGQIINGQLQSIMIGIEDMFLKAIPPHDILEDDLALPTYYSKLFDALWEACSGSSSIGREVFSLQGGKGAGAAAVVGTRSVKLLEVPADLLIQAIEQYLAPFVVSVVGEQLVNMVRDGGIIKDIVWKDYVPDSVSDSWGSVTGFDTGPLHLTYTDDDNDNDKRNNMIVPTASLGRRNIGTILVLIFLPPRFHLLFQMEVSDLSTLVRIRTDHWPCLAYIDDYLEALFLT</sequence>
<dbReference type="AlphaFoldDB" id="A0AAV2E6R1"/>
<accession>A0AAV2E6R1</accession>
<dbReference type="EMBL" id="OZ034817">
    <property type="protein sequence ID" value="CAL1381250.1"/>
    <property type="molecule type" value="Genomic_DNA"/>
</dbReference>
<evidence type="ECO:0008006" key="5">
    <source>
        <dbReference type="Google" id="ProtNLM"/>
    </source>
</evidence>
<dbReference type="InterPro" id="IPR048979">
    <property type="entry name" value="AP5B1_middle"/>
</dbReference>
<feature type="domain" description="AP5B1 middle" evidence="1">
    <location>
        <begin position="254"/>
        <end position="648"/>
    </location>
</feature>
<dbReference type="InterPro" id="IPR016024">
    <property type="entry name" value="ARM-type_fold"/>
</dbReference>
<dbReference type="Pfam" id="PF21588">
    <property type="entry name" value="AP5B1_middle"/>
    <property type="match status" value="1"/>
</dbReference>